<dbReference type="InterPro" id="IPR011049">
    <property type="entry name" value="Serralysin-like_metalloprot_C"/>
</dbReference>
<feature type="domain" description="RapA2 cadherin-like" evidence="3">
    <location>
        <begin position="391"/>
        <end position="460"/>
    </location>
</feature>
<dbReference type="GO" id="GO:0005509">
    <property type="term" value="F:calcium ion binding"/>
    <property type="evidence" value="ECO:0007669"/>
    <property type="project" value="InterPro"/>
</dbReference>
<dbReference type="InterPro" id="IPR013783">
    <property type="entry name" value="Ig-like_fold"/>
</dbReference>
<dbReference type="Pfam" id="PF17803">
    <property type="entry name" value="Cadherin_4"/>
    <property type="match status" value="2"/>
</dbReference>
<dbReference type="AlphaFoldDB" id="A0A840I774"/>
<dbReference type="InterPro" id="IPR050557">
    <property type="entry name" value="RTX_toxin/Mannuronan_C5-epim"/>
</dbReference>
<proteinExistence type="predicted"/>
<dbReference type="InterPro" id="IPR001343">
    <property type="entry name" value="Hemolysn_Ca-bd"/>
</dbReference>
<dbReference type="Pfam" id="PF00353">
    <property type="entry name" value="HemolysinCabind"/>
    <property type="match status" value="3"/>
</dbReference>
<dbReference type="Gene3D" id="2.150.10.10">
    <property type="entry name" value="Serralysin-like metalloprotease, C-terminal"/>
    <property type="match status" value="2"/>
</dbReference>
<evidence type="ECO:0000256" key="1">
    <source>
        <dbReference type="ARBA" id="ARBA00004613"/>
    </source>
</evidence>
<dbReference type="InterPro" id="IPR010221">
    <property type="entry name" value="VCBS_dom"/>
</dbReference>
<sequence>MRLIFGRRGADTYQGSEKSDLLFGGRGDDRISGGGGADLLDGGAGHDTLLGGTGADMVFGGSGNDRIEGEEGSDVLVGGSGADTVLGGAGDDLLQGDALLWGGGDDILDGGAGNDLVYGDASDDRLLYTAAENVGARDAYIGGQGSDTLVLTLSRAEFAGAADDLTGLDAHIASGSANGFAFSSLGLTVWGIEAVEVILTDTAPTLTAGALSVTLGEDDTAGATVSASGGEGHLSYEFDLTGLRGAVTDLGGGSFAYDASVFGYLVEGETATDTFAYTVTDETGQSVTETITVTVTGLDDAAAISGDAAGAVVEDQSSTASGQLLVSDADAGQAVFQAPVGLEGAYGRFAFDAATGAWSYEAGAAAQALGAGESVAETLTVTSLDGSASETITITLSGANDGAVISGDAAGALTTAQGSVSGVLSVADADAGEAGFASLDASELQGTYGRFAFDEGRWTYTLDAGATLGEGITATETLTVTSFDGSASETISVDLTGLYTLDNGSFEDGTFFADGWDMLGFGRILSEAETEEPGFTEGQAILPTDGGAMVQLSSQTTDAAQLGAFFGVDQAVFFDLLSAGQGPDNVAKGLQQTVTVEAGDTVTFDWFLDDASPFAESVAFLVADGEVIELGRTDTSEGDTGWQEGSWTADEAGTIDIGFGIIGDNGGSGASHLYLDNVEIAG</sequence>
<evidence type="ECO:0000259" key="3">
    <source>
        <dbReference type="Pfam" id="PF17803"/>
    </source>
</evidence>
<dbReference type="RefSeq" id="WP_183819489.1">
    <property type="nucleotide sequence ID" value="NZ_JACHOB010000006.1"/>
</dbReference>
<reference evidence="4 5" key="1">
    <citation type="submission" date="2020-08" db="EMBL/GenBank/DDBJ databases">
        <title>Genomic Encyclopedia of Type Strains, Phase IV (KMG-IV): sequencing the most valuable type-strain genomes for metagenomic binning, comparative biology and taxonomic classification.</title>
        <authorList>
            <person name="Goeker M."/>
        </authorList>
    </citation>
    <scope>NUCLEOTIDE SEQUENCE [LARGE SCALE GENOMIC DNA]</scope>
    <source>
        <strain evidence="4 5">DSM 102850</strain>
    </source>
</reference>
<dbReference type="InterPro" id="IPR040853">
    <property type="entry name" value="RapA2_cadherin-like"/>
</dbReference>
<dbReference type="PRINTS" id="PR00313">
    <property type="entry name" value="CABNDNGRPT"/>
</dbReference>
<keyword evidence="2" id="KW-0964">Secreted</keyword>
<dbReference type="Gene3D" id="2.60.40.10">
    <property type="entry name" value="Immunoglobulins"/>
    <property type="match status" value="2"/>
</dbReference>
<comment type="caution">
    <text evidence="4">The sequence shown here is derived from an EMBL/GenBank/DDBJ whole genome shotgun (WGS) entry which is preliminary data.</text>
</comment>
<evidence type="ECO:0000256" key="2">
    <source>
        <dbReference type="ARBA" id="ARBA00022525"/>
    </source>
</evidence>
<gene>
    <name evidence="4" type="ORF">GGQ59_002719</name>
</gene>
<dbReference type="SUPFAM" id="SSF51120">
    <property type="entry name" value="beta-Roll"/>
    <property type="match status" value="1"/>
</dbReference>
<dbReference type="GO" id="GO:0005576">
    <property type="term" value="C:extracellular region"/>
    <property type="evidence" value="ECO:0007669"/>
    <property type="project" value="UniProtKB-SubCell"/>
</dbReference>
<dbReference type="EMBL" id="JACHOB010000006">
    <property type="protein sequence ID" value="MBB4660175.1"/>
    <property type="molecule type" value="Genomic_DNA"/>
</dbReference>
<protein>
    <submittedName>
        <fullName evidence="4">VCBS repeat-containing protein</fullName>
    </submittedName>
</protein>
<organism evidence="4 5">
    <name type="scientific">Parvularcula dongshanensis</name>
    <dbReference type="NCBI Taxonomy" id="1173995"/>
    <lineage>
        <taxon>Bacteria</taxon>
        <taxon>Pseudomonadati</taxon>
        <taxon>Pseudomonadota</taxon>
        <taxon>Alphaproteobacteria</taxon>
        <taxon>Parvularculales</taxon>
        <taxon>Parvularculaceae</taxon>
        <taxon>Parvularcula</taxon>
    </lineage>
</organism>
<dbReference type="PROSITE" id="PS00330">
    <property type="entry name" value="HEMOLYSIN_CALCIUM"/>
    <property type="match status" value="4"/>
</dbReference>
<dbReference type="PANTHER" id="PTHR38340">
    <property type="entry name" value="S-LAYER PROTEIN"/>
    <property type="match status" value="1"/>
</dbReference>
<dbReference type="Proteomes" id="UP000563524">
    <property type="component" value="Unassembled WGS sequence"/>
</dbReference>
<dbReference type="InterPro" id="IPR018511">
    <property type="entry name" value="Hemolysin-typ_Ca-bd_CS"/>
</dbReference>
<feature type="domain" description="RapA2 cadherin-like" evidence="3">
    <location>
        <begin position="290"/>
        <end position="360"/>
    </location>
</feature>
<name>A0A840I774_9PROT</name>
<accession>A0A840I774</accession>
<dbReference type="NCBIfam" id="TIGR01965">
    <property type="entry name" value="VCBS_repeat"/>
    <property type="match status" value="3"/>
</dbReference>
<dbReference type="PANTHER" id="PTHR38340:SF1">
    <property type="entry name" value="S-LAYER PROTEIN"/>
    <property type="match status" value="1"/>
</dbReference>
<comment type="subcellular location">
    <subcellularLocation>
        <location evidence="1">Secreted</location>
    </subcellularLocation>
</comment>
<evidence type="ECO:0000313" key="5">
    <source>
        <dbReference type="Proteomes" id="UP000563524"/>
    </source>
</evidence>
<evidence type="ECO:0000313" key="4">
    <source>
        <dbReference type="EMBL" id="MBB4660175.1"/>
    </source>
</evidence>
<keyword evidence="5" id="KW-1185">Reference proteome</keyword>